<dbReference type="InterPro" id="IPR004610">
    <property type="entry name" value="RecJ"/>
</dbReference>
<accession>A0A975G9D2</accession>
<organism evidence="10 11">
    <name type="scientific">Aceticella autotrophica</name>
    <dbReference type="NCBI Taxonomy" id="2755338"/>
    <lineage>
        <taxon>Bacteria</taxon>
        <taxon>Bacillati</taxon>
        <taxon>Bacillota</taxon>
        <taxon>Clostridia</taxon>
        <taxon>Thermoanaerobacterales</taxon>
        <taxon>Thermoanaerobacteraceae</taxon>
        <taxon>Aceticella</taxon>
    </lineage>
</organism>
<feature type="domain" description="Single-stranded-DNA-specific exonuclease RecJ C-terminal" evidence="8">
    <location>
        <begin position="590"/>
        <end position="766"/>
    </location>
</feature>
<keyword evidence="3" id="KW-0540">Nuclease</keyword>
<evidence type="ECO:0000256" key="4">
    <source>
        <dbReference type="ARBA" id="ARBA00022801"/>
    </source>
</evidence>
<comment type="similarity">
    <text evidence="1">Belongs to the RecJ family.</text>
</comment>
<evidence type="ECO:0000259" key="9">
    <source>
        <dbReference type="Pfam" id="PF17768"/>
    </source>
</evidence>
<dbReference type="NCBIfam" id="TIGR00644">
    <property type="entry name" value="recJ"/>
    <property type="match status" value="1"/>
</dbReference>
<dbReference type="GO" id="GO:0008409">
    <property type="term" value="F:5'-3' exonuclease activity"/>
    <property type="evidence" value="ECO:0007669"/>
    <property type="project" value="InterPro"/>
</dbReference>
<keyword evidence="11" id="KW-1185">Reference proteome</keyword>
<feature type="domain" description="RecJ OB" evidence="9">
    <location>
        <begin position="451"/>
        <end position="556"/>
    </location>
</feature>
<dbReference type="InterPro" id="IPR038763">
    <property type="entry name" value="DHH_sf"/>
</dbReference>
<keyword evidence="5 10" id="KW-0269">Exonuclease</keyword>
<dbReference type="InterPro" id="IPR001667">
    <property type="entry name" value="DDH_dom"/>
</dbReference>
<dbReference type="PANTHER" id="PTHR30255">
    <property type="entry name" value="SINGLE-STRANDED-DNA-SPECIFIC EXONUCLEASE RECJ"/>
    <property type="match status" value="1"/>
</dbReference>
<evidence type="ECO:0000313" key="11">
    <source>
        <dbReference type="Proteomes" id="UP000671913"/>
    </source>
</evidence>
<dbReference type="SUPFAM" id="SSF64182">
    <property type="entry name" value="DHH phosphoesterases"/>
    <property type="match status" value="1"/>
</dbReference>
<dbReference type="Gene3D" id="3.10.310.30">
    <property type="match status" value="1"/>
</dbReference>
<feature type="domain" description="DHHA1" evidence="7">
    <location>
        <begin position="344"/>
        <end position="436"/>
    </location>
</feature>
<protein>
    <recommendedName>
        <fullName evidence="2">Single-stranded-DNA-specific exonuclease RecJ</fullName>
    </recommendedName>
</protein>
<dbReference type="RefSeq" id="WP_284679405.1">
    <property type="nucleotide sequence ID" value="NZ_CP060096.1"/>
</dbReference>
<evidence type="ECO:0000259" key="6">
    <source>
        <dbReference type="Pfam" id="PF01368"/>
    </source>
</evidence>
<dbReference type="InterPro" id="IPR003156">
    <property type="entry name" value="DHHA1_dom"/>
</dbReference>
<dbReference type="InterPro" id="IPR018779">
    <property type="entry name" value="RecJ_C"/>
</dbReference>
<gene>
    <name evidence="10" type="primary">recJ</name>
    <name evidence="10" type="ORF">ACETAC_07425</name>
</gene>
<dbReference type="KEGG" id="aaut:ACETAC_07425"/>
<dbReference type="AlphaFoldDB" id="A0A975G9D2"/>
<evidence type="ECO:0000259" key="7">
    <source>
        <dbReference type="Pfam" id="PF02272"/>
    </source>
</evidence>
<dbReference type="InterPro" id="IPR041122">
    <property type="entry name" value="RecJ_OB"/>
</dbReference>
<dbReference type="GO" id="GO:0003676">
    <property type="term" value="F:nucleic acid binding"/>
    <property type="evidence" value="ECO:0007669"/>
    <property type="project" value="InterPro"/>
</dbReference>
<dbReference type="Pfam" id="PF02272">
    <property type="entry name" value="DHHA1"/>
    <property type="match status" value="1"/>
</dbReference>
<dbReference type="PANTHER" id="PTHR30255:SF2">
    <property type="entry name" value="SINGLE-STRANDED-DNA-SPECIFIC EXONUCLEASE RECJ"/>
    <property type="match status" value="1"/>
</dbReference>
<dbReference type="Pfam" id="PF10141">
    <property type="entry name" value="ssDNA-exonuc_C"/>
    <property type="match status" value="1"/>
</dbReference>
<dbReference type="Gene3D" id="3.90.1640.30">
    <property type="match status" value="1"/>
</dbReference>
<dbReference type="GO" id="GO:0006310">
    <property type="term" value="P:DNA recombination"/>
    <property type="evidence" value="ECO:0007669"/>
    <property type="project" value="InterPro"/>
</dbReference>
<dbReference type="Pfam" id="PF01368">
    <property type="entry name" value="DHH"/>
    <property type="match status" value="1"/>
</dbReference>
<evidence type="ECO:0000256" key="2">
    <source>
        <dbReference type="ARBA" id="ARBA00019841"/>
    </source>
</evidence>
<evidence type="ECO:0000256" key="1">
    <source>
        <dbReference type="ARBA" id="ARBA00005915"/>
    </source>
</evidence>
<sequence length="809" mass="93066">MIYRWIENKCDNERLIEVIKKEFNIKGYIAKTLINRGYEDLKDIKKFLYPDINELYDPNLLDGITKAVSIIKEHIKKNNKITIYGDYDVDGITAISVLYKTLKLLNADVDYYIPERLQEGYGINLSAIDKIFTNGTKLIITVDCGISSIKEVERAKSYGMDIIITDHHEVPEVMPEATVVLNPHIKNSTYPFKDLAGVGVSFKLCAALIGKEAYKFLDIVCLGTVADIVPLKGENRIIVKEGLKALNNTNNIGLKALIKTAKLENTQIDTYHVGFIIAPRLNAAGRLKSAVSCVKLLTTEDEKEAEDLSQYLDNENVLRQQIEKEILDEAVKLVEEGIDLNREKVILLQNENWHPGVIGIVSSRITEKYSRPSIIISVKDGIGKGSGRSIKGFNLYEALKACSIYLEKYGGHEMAAGITINMCKFDEFKEKINKYADEKLSDVDLVPTINIDTEIKNEDIDIDAVKQINLLSPFGNGNPNPVYEIKDMIISRISYVGNNNHLKITAVKKGFIYEIIGFGMGNGENKFKEGQHINVVGNLQINTWNNIENIQINAKDIRVKPEYIGFYKNLFNTLRNYKYVSCRLHVSDNIIDMREHKNKNDYILKLFKSDENTVIVINTVKQLKDLIKYFKKDNFYDYKLITESKIYKRGILWGISEEYDLKNYKNIVFYDIPFNAKMFYNIIRRYSRTNKIHLLYGKNDISSNILDLKEIIPQRGDFAKIYNFIKKDNTILFKDQLYNQIFLNPVKLIFCLNVMKKLGLIEVQENDNIFVLTKKRINKKVNIEKDENIRQIYMAKDEFIKFVRLILGY</sequence>
<evidence type="ECO:0000259" key="8">
    <source>
        <dbReference type="Pfam" id="PF10141"/>
    </source>
</evidence>
<dbReference type="GO" id="GO:0006281">
    <property type="term" value="P:DNA repair"/>
    <property type="evidence" value="ECO:0007669"/>
    <property type="project" value="InterPro"/>
</dbReference>
<feature type="domain" description="DDH" evidence="6">
    <location>
        <begin position="80"/>
        <end position="224"/>
    </location>
</feature>
<dbReference type="Pfam" id="PF17768">
    <property type="entry name" value="RecJ_OB"/>
    <property type="match status" value="1"/>
</dbReference>
<dbReference type="Proteomes" id="UP000671913">
    <property type="component" value="Chromosome"/>
</dbReference>
<keyword evidence="4" id="KW-0378">Hydrolase</keyword>
<dbReference type="EMBL" id="CP060096">
    <property type="protein sequence ID" value="QSZ26723.1"/>
    <property type="molecule type" value="Genomic_DNA"/>
</dbReference>
<evidence type="ECO:0000256" key="3">
    <source>
        <dbReference type="ARBA" id="ARBA00022722"/>
    </source>
</evidence>
<evidence type="ECO:0000256" key="5">
    <source>
        <dbReference type="ARBA" id="ARBA00022839"/>
    </source>
</evidence>
<name>A0A975G9D2_9THEO</name>
<proteinExistence type="inferred from homology"/>
<reference evidence="10" key="1">
    <citation type="submission" date="2020-08" db="EMBL/GenBank/DDBJ databases">
        <title>Genomic insights into the carbon and energy metabolism of the first obligate autotrophic acetogenic bacterium Aceticella autotrophica gen. nov., sp. nov.</title>
        <authorList>
            <person name="Toshchakov S.V."/>
            <person name="Elcheninov A.G."/>
            <person name="Kublanov I.V."/>
            <person name="Frolov E.N."/>
            <person name="Lebedinsky A.V."/>
        </authorList>
    </citation>
    <scope>NUCLEOTIDE SEQUENCE</scope>
    <source>
        <strain evidence="10">3443-3Ac</strain>
    </source>
</reference>
<evidence type="ECO:0000313" key="10">
    <source>
        <dbReference type="EMBL" id="QSZ26723.1"/>
    </source>
</evidence>
<dbReference type="InterPro" id="IPR051673">
    <property type="entry name" value="SSDNA_exonuclease_RecJ"/>
</dbReference>